<name>A0A9P9ECG5_9PLEO</name>
<organism evidence="1 2">
    <name type="scientific">Dendryphion nanum</name>
    <dbReference type="NCBI Taxonomy" id="256645"/>
    <lineage>
        <taxon>Eukaryota</taxon>
        <taxon>Fungi</taxon>
        <taxon>Dikarya</taxon>
        <taxon>Ascomycota</taxon>
        <taxon>Pezizomycotina</taxon>
        <taxon>Dothideomycetes</taxon>
        <taxon>Pleosporomycetidae</taxon>
        <taxon>Pleosporales</taxon>
        <taxon>Torulaceae</taxon>
        <taxon>Dendryphion</taxon>
    </lineage>
</organism>
<gene>
    <name evidence="1" type="ORF">B0J11DRAFT_148198</name>
</gene>
<proteinExistence type="predicted"/>
<accession>A0A9P9ECG5</accession>
<comment type="caution">
    <text evidence="1">The sequence shown here is derived from an EMBL/GenBank/DDBJ whole genome shotgun (WGS) entry which is preliminary data.</text>
</comment>
<evidence type="ECO:0000313" key="1">
    <source>
        <dbReference type="EMBL" id="KAH7134918.1"/>
    </source>
</evidence>
<evidence type="ECO:0000313" key="2">
    <source>
        <dbReference type="Proteomes" id="UP000700596"/>
    </source>
</evidence>
<dbReference type="EMBL" id="JAGMWT010000002">
    <property type="protein sequence ID" value="KAH7134918.1"/>
    <property type="molecule type" value="Genomic_DNA"/>
</dbReference>
<reference evidence="1" key="1">
    <citation type="journal article" date="2021" name="Nat. Commun.">
        <title>Genetic determinants of endophytism in the Arabidopsis root mycobiome.</title>
        <authorList>
            <person name="Mesny F."/>
            <person name="Miyauchi S."/>
            <person name="Thiergart T."/>
            <person name="Pickel B."/>
            <person name="Atanasova L."/>
            <person name="Karlsson M."/>
            <person name="Huettel B."/>
            <person name="Barry K.W."/>
            <person name="Haridas S."/>
            <person name="Chen C."/>
            <person name="Bauer D."/>
            <person name="Andreopoulos W."/>
            <person name="Pangilinan J."/>
            <person name="LaButti K."/>
            <person name="Riley R."/>
            <person name="Lipzen A."/>
            <person name="Clum A."/>
            <person name="Drula E."/>
            <person name="Henrissat B."/>
            <person name="Kohler A."/>
            <person name="Grigoriev I.V."/>
            <person name="Martin F.M."/>
            <person name="Hacquard S."/>
        </authorList>
    </citation>
    <scope>NUCLEOTIDE SEQUENCE</scope>
    <source>
        <strain evidence="1">MPI-CAGE-CH-0243</strain>
    </source>
</reference>
<protein>
    <submittedName>
        <fullName evidence="1">Uncharacterized protein</fullName>
    </submittedName>
</protein>
<keyword evidence="2" id="KW-1185">Reference proteome</keyword>
<sequence length="177" mass="19855">MAYLCRQWNRTTLGLESCIHCVFSSCWPIKNSLSFSSHLFTICISTVSLFSFHLPLPLRTCLAASTQIAEGFANLLSAPQVMADGGSYHLLIDLNNFLIWGLMCIPTTISNCTATSGIDLLPAWLPLCKLTVIRLYRYQVPKIMERPICMRWGNFVSCKYLNFHVTPRGNLAGLVDM</sequence>
<dbReference type="AlphaFoldDB" id="A0A9P9ECG5"/>
<dbReference type="Proteomes" id="UP000700596">
    <property type="component" value="Unassembled WGS sequence"/>
</dbReference>